<feature type="coiled-coil region" evidence="1">
    <location>
        <begin position="177"/>
        <end position="240"/>
    </location>
</feature>
<reference evidence="5" key="3">
    <citation type="submission" date="2021-06" db="EMBL/GenBank/DDBJ databases">
        <title>Genomic Description and Analysis of Intracellular Bacteria, Candidatus Berkiella cookevillensis and Candidatus Berkiella aquae.</title>
        <authorList>
            <person name="Kidane D.T."/>
            <person name="Mehari Y.T."/>
            <person name="Rice F.C."/>
            <person name="Arivett B.A."/>
            <person name="Farone A.L."/>
            <person name="Berk S.G."/>
            <person name="Farone M.B."/>
        </authorList>
    </citation>
    <scope>NUCLEOTIDE SEQUENCE</scope>
    <source>
        <strain evidence="5">CC99</strain>
    </source>
</reference>
<evidence type="ECO:0000256" key="2">
    <source>
        <dbReference type="SAM" id="Phobius"/>
    </source>
</evidence>
<keyword evidence="2" id="KW-0472">Membrane</keyword>
<dbReference type="STRING" id="437022.CC99x_01883"/>
<feature type="transmembrane region" description="Helical" evidence="2">
    <location>
        <begin position="426"/>
        <end position="446"/>
    </location>
</feature>
<comment type="caution">
    <text evidence="4">The sequence shown here is derived from an EMBL/GenBank/DDBJ whole genome shotgun (WGS) entry which is preliminary data.</text>
</comment>
<keyword evidence="2" id="KW-1133">Transmembrane helix</keyword>
<accession>A0A0Q9YMR6</accession>
<keyword evidence="4" id="KW-0808">Transferase</keyword>
<protein>
    <submittedName>
        <fullName evidence="4">Tyrosine kinase</fullName>
    </submittedName>
</protein>
<gene>
    <name evidence="5" type="ORF">CC99x_009525</name>
    <name evidence="4" type="ORF">CC99x_01883</name>
</gene>
<evidence type="ECO:0000313" key="4">
    <source>
        <dbReference type="EMBL" id="KRG17927.1"/>
    </source>
</evidence>
<organism evidence="4">
    <name type="scientific">Candidatus Berkiella cookevillensis</name>
    <dbReference type="NCBI Taxonomy" id="437022"/>
    <lineage>
        <taxon>Bacteria</taxon>
        <taxon>Pseudomonadati</taxon>
        <taxon>Pseudomonadota</taxon>
        <taxon>Gammaproteobacteria</taxon>
        <taxon>Candidatus Berkiellales</taxon>
        <taxon>Candidatus Berkiellaceae</taxon>
        <taxon>Candidatus Berkiella</taxon>
    </lineage>
</organism>
<evidence type="ECO:0000256" key="1">
    <source>
        <dbReference type="SAM" id="Coils"/>
    </source>
</evidence>
<dbReference type="InterPro" id="IPR050445">
    <property type="entry name" value="Bact_polysacc_biosynth/exp"/>
</dbReference>
<proteinExistence type="predicted"/>
<dbReference type="AlphaFoldDB" id="A0A0Q9YMR6"/>
<dbReference type="OrthoDB" id="9795292at2"/>
<dbReference type="InterPro" id="IPR032807">
    <property type="entry name" value="GNVR"/>
</dbReference>
<dbReference type="EMBL" id="LKHV01000010">
    <property type="protein sequence ID" value="KRG17927.1"/>
    <property type="molecule type" value="Genomic_DNA"/>
</dbReference>
<dbReference type="PANTHER" id="PTHR32309:SF13">
    <property type="entry name" value="FERRIC ENTEROBACTIN TRANSPORT PROTEIN FEPE"/>
    <property type="match status" value="1"/>
</dbReference>
<evidence type="ECO:0000313" key="6">
    <source>
        <dbReference type="Proteomes" id="UP000051494"/>
    </source>
</evidence>
<evidence type="ECO:0000259" key="3">
    <source>
        <dbReference type="Pfam" id="PF13807"/>
    </source>
</evidence>
<dbReference type="PANTHER" id="PTHR32309">
    <property type="entry name" value="TYROSINE-PROTEIN KINASE"/>
    <property type="match status" value="1"/>
</dbReference>
<sequence length="519" mass="59636">MDLSLLLDKAKNYLIGIWLYRWYAVISAWIVVLIGWSVIANLPNHYQSIARVYIDTQSLIKPLMKDLSVSTDSNERISQVARTIFNRPNLEKIAQMSDLDLNVKSRHDKEVLLDKLLHEIKLKREGATNLFVIRYEHHSRDKAKLVVQSILNLFQESTLSNTRTDTMQAQKFLDEQIGAYEEQLVLAEMRLANFKREHLGTLPREDKTYYERLQTTMSTLENTKMKLEVAIKRRDAIQKQIDGEEPIFGLSVSHRNPLKNHPLAQKLNQLEAQEILLLTRYTENHPDVKNLKKEIEEIKISLSKIEETDLLGDAFDSLSQNPVYQQMRIAFNEAHAEVASVQAAVRELEAISNDMRQKIDAVIKSEMEFASLNRDYLTHKQKYQSLLEKREAAKLAEEMDDTQQIIKFRIIDPPFVPLEPAGPNRILYGLAMLLIGVFTGLGVAFARSQLNPAALHKMNLESFTGLPVLEQIPIIASHASSHLLYRYRTIWTVCSCSALLFLTALCLVVLYYYQIGPRF</sequence>
<reference evidence="5" key="2">
    <citation type="journal article" date="2016" name="Genome Announc.">
        <title>Draft Genome Sequences of Two Novel Amoeba-Resistant Intranuclear Bacteria, 'Candidatus Berkiella cookevillensis' and 'Candidatus Berkiella aquae'.</title>
        <authorList>
            <person name="Mehari Y.T."/>
            <person name="Arivett B.A."/>
            <person name="Farone A.L."/>
            <person name="Gunderson J.H."/>
            <person name="Farone M.B."/>
        </authorList>
    </citation>
    <scope>NUCLEOTIDE SEQUENCE</scope>
    <source>
        <strain evidence="5">CC99</strain>
    </source>
</reference>
<name>A0A0Q9YMR6_9GAMM</name>
<reference evidence="4" key="1">
    <citation type="submission" date="2015-09" db="EMBL/GenBank/DDBJ databases">
        <title>Draft Genome Sequences of Two Novel Amoeba-resistant Intranuclear Bacteria, Candidatus Berkiella cookevillensis and Candidatus Berkiella aquae.</title>
        <authorList>
            <person name="Mehari Y.T."/>
            <person name="Arivett B.A."/>
            <person name="Farone A.L."/>
            <person name="Gunderson J.H."/>
            <person name="Farone M.B."/>
        </authorList>
    </citation>
    <scope>NUCLEOTIDE SEQUENCE [LARGE SCALE GENOMIC DNA]</scope>
    <source>
        <strain evidence="4">CC99</strain>
    </source>
</reference>
<keyword evidence="4" id="KW-0418">Kinase</keyword>
<dbReference type="Pfam" id="PF13807">
    <property type="entry name" value="GNVR"/>
    <property type="match status" value="1"/>
</dbReference>
<keyword evidence="2" id="KW-0812">Transmembrane</keyword>
<dbReference type="GO" id="GO:0005886">
    <property type="term" value="C:plasma membrane"/>
    <property type="evidence" value="ECO:0007669"/>
    <property type="project" value="TreeGrafter"/>
</dbReference>
<dbReference type="NCBIfam" id="TIGR03007">
    <property type="entry name" value="pepcterm_ChnLen"/>
    <property type="match status" value="1"/>
</dbReference>
<dbReference type="GO" id="GO:0004713">
    <property type="term" value="F:protein tyrosine kinase activity"/>
    <property type="evidence" value="ECO:0007669"/>
    <property type="project" value="TreeGrafter"/>
</dbReference>
<dbReference type="EMBL" id="LKHV02000001">
    <property type="protein sequence ID" value="MCS5709144.1"/>
    <property type="molecule type" value="Genomic_DNA"/>
</dbReference>
<dbReference type="Proteomes" id="UP000051494">
    <property type="component" value="Unassembled WGS sequence"/>
</dbReference>
<feature type="transmembrane region" description="Helical" evidence="2">
    <location>
        <begin position="20"/>
        <end position="42"/>
    </location>
</feature>
<keyword evidence="1" id="KW-0175">Coiled coil</keyword>
<feature type="transmembrane region" description="Helical" evidence="2">
    <location>
        <begin position="490"/>
        <end position="513"/>
    </location>
</feature>
<dbReference type="RefSeq" id="WP_057624991.1">
    <property type="nucleotide sequence ID" value="NZ_LKHV02000001.1"/>
</dbReference>
<keyword evidence="6" id="KW-1185">Reference proteome</keyword>
<feature type="domain" description="Tyrosine-protein kinase G-rich" evidence="3">
    <location>
        <begin position="370"/>
        <end position="448"/>
    </location>
</feature>
<dbReference type="InterPro" id="IPR014345">
    <property type="entry name" value="XrtA_polysacc_chain"/>
</dbReference>
<evidence type="ECO:0000313" key="5">
    <source>
        <dbReference type="EMBL" id="MCS5709144.1"/>
    </source>
</evidence>